<organism evidence="1 2">
    <name type="scientific">Pyropia yezoensis</name>
    <name type="common">Susabi-nori</name>
    <name type="synonym">Porphyra yezoensis</name>
    <dbReference type="NCBI Taxonomy" id="2788"/>
    <lineage>
        <taxon>Eukaryota</taxon>
        <taxon>Rhodophyta</taxon>
        <taxon>Bangiophyceae</taxon>
        <taxon>Bangiales</taxon>
        <taxon>Bangiaceae</taxon>
        <taxon>Pyropia</taxon>
    </lineage>
</organism>
<proteinExistence type="predicted"/>
<reference evidence="1" key="1">
    <citation type="submission" date="2019-11" db="EMBL/GenBank/DDBJ databases">
        <title>Nori genome reveals adaptations in red seaweeds to the harsh intertidal environment.</title>
        <authorList>
            <person name="Wang D."/>
            <person name="Mao Y."/>
        </authorList>
    </citation>
    <scope>NUCLEOTIDE SEQUENCE</scope>
    <source>
        <tissue evidence="1">Gametophyte</tissue>
    </source>
</reference>
<comment type="caution">
    <text evidence="1">The sequence shown here is derived from an EMBL/GenBank/DDBJ whole genome shotgun (WGS) entry which is preliminary data.</text>
</comment>
<sequence>MSSAAGDMPTGIRRRVTAGGASGPSGGGASSGASGGRGATPAANRGSASGGLSLRLYSDDAPGLKVGPMTVIVSSLVYIVIVCLLHIGNRLFGSS</sequence>
<gene>
    <name evidence="1" type="ORF">I4F81_002785</name>
</gene>
<evidence type="ECO:0000313" key="2">
    <source>
        <dbReference type="Proteomes" id="UP000798662"/>
    </source>
</evidence>
<name>A0ACC3BS05_PYRYE</name>
<accession>A0ACC3BS05</accession>
<dbReference type="EMBL" id="CM020618">
    <property type="protein sequence ID" value="KAK1860196.1"/>
    <property type="molecule type" value="Genomic_DNA"/>
</dbReference>
<protein>
    <submittedName>
        <fullName evidence="1">Uncharacterized protein</fullName>
    </submittedName>
</protein>
<dbReference type="Proteomes" id="UP000798662">
    <property type="component" value="Chromosome 1"/>
</dbReference>
<evidence type="ECO:0000313" key="1">
    <source>
        <dbReference type="EMBL" id="KAK1860196.1"/>
    </source>
</evidence>
<keyword evidence="2" id="KW-1185">Reference proteome</keyword>